<evidence type="ECO:0000256" key="2">
    <source>
        <dbReference type="ARBA" id="ARBA00022723"/>
    </source>
</evidence>
<dbReference type="InterPro" id="IPR013785">
    <property type="entry name" value="Aldolase_TIM"/>
</dbReference>
<dbReference type="AlphaFoldDB" id="A0A9D8KHR6"/>
<dbReference type="Gene3D" id="3.20.20.70">
    <property type="entry name" value="Aldolase class I"/>
    <property type="match status" value="1"/>
</dbReference>
<keyword evidence="3" id="KW-0408">Iron</keyword>
<sequence>MANVLLTSKCVRSCPYCFAKKEMDEKSIEDIMSWENLLYLTDFFKLSDENFVSLLGGEPTLHPQFTDIVLYLIERDMKVNVFTSGIMSDKRLDEMKKYLTNIPPEQLSFVCNLNNPKQTPTPKEEIEKVHKFLSVMGPWTEPGFNIYRTDFEIDFIFDLLIRFGMHHGLRLGIASPVPGYDNIFIRPDEIKGVIDRLYSYRELFDRFQLGPGLDCGFPLCSFNDEQLGWIFRTTGQIDFGCGPALDVTPDLEIYSCFPMSGYHRRSIFEFDNMGQISEYFGNLHQQIRNEVAGIYDECQDCVYLKTMRCSGGGVCQILNHFVKEAPVRFQEIEDGLSKYSLTV</sequence>
<protein>
    <submittedName>
        <fullName evidence="6">Radical SAM protein</fullName>
    </submittedName>
</protein>
<evidence type="ECO:0000313" key="7">
    <source>
        <dbReference type="Proteomes" id="UP000809273"/>
    </source>
</evidence>
<dbReference type="GO" id="GO:0051536">
    <property type="term" value="F:iron-sulfur cluster binding"/>
    <property type="evidence" value="ECO:0007669"/>
    <property type="project" value="UniProtKB-KW"/>
</dbReference>
<keyword evidence="2" id="KW-0479">Metal-binding</keyword>
<evidence type="ECO:0000313" key="6">
    <source>
        <dbReference type="EMBL" id="MBN1574318.1"/>
    </source>
</evidence>
<dbReference type="Pfam" id="PF04055">
    <property type="entry name" value="Radical_SAM"/>
    <property type="match status" value="1"/>
</dbReference>
<comment type="caution">
    <text evidence="6">The sequence shown here is derived from an EMBL/GenBank/DDBJ whole genome shotgun (WGS) entry which is preliminary data.</text>
</comment>
<evidence type="ECO:0000256" key="4">
    <source>
        <dbReference type="ARBA" id="ARBA00023014"/>
    </source>
</evidence>
<dbReference type="InterPro" id="IPR050377">
    <property type="entry name" value="Radical_SAM_PqqE_MftC-like"/>
</dbReference>
<evidence type="ECO:0000259" key="5">
    <source>
        <dbReference type="Pfam" id="PF04055"/>
    </source>
</evidence>
<name>A0A9D8KHR6_9DELT</name>
<accession>A0A9D8KHR6</accession>
<keyword evidence="4" id="KW-0411">Iron-sulfur</keyword>
<dbReference type="PANTHER" id="PTHR11228">
    <property type="entry name" value="RADICAL SAM DOMAIN PROTEIN"/>
    <property type="match status" value="1"/>
</dbReference>
<dbReference type="Proteomes" id="UP000809273">
    <property type="component" value="Unassembled WGS sequence"/>
</dbReference>
<dbReference type="CDD" id="cd01335">
    <property type="entry name" value="Radical_SAM"/>
    <property type="match status" value="1"/>
</dbReference>
<evidence type="ECO:0000256" key="1">
    <source>
        <dbReference type="ARBA" id="ARBA00022691"/>
    </source>
</evidence>
<proteinExistence type="predicted"/>
<dbReference type="SUPFAM" id="SSF102114">
    <property type="entry name" value="Radical SAM enzymes"/>
    <property type="match status" value="1"/>
</dbReference>
<dbReference type="SFLD" id="SFLDG01067">
    <property type="entry name" value="SPASM/twitch_domain_containing"/>
    <property type="match status" value="1"/>
</dbReference>
<dbReference type="PANTHER" id="PTHR11228:SF7">
    <property type="entry name" value="PQQA PEPTIDE CYCLASE"/>
    <property type="match status" value="1"/>
</dbReference>
<keyword evidence="1" id="KW-0949">S-adenosyl-L-methionine</keyword>
<feature type="domain" description="Radical SAM core" evidence="5">
    <location>
        <begin position="5"/>
        <end position="99"/>
    </location>
</feature>
<reference evidence="6" key="2">
    <citation type="submission" date="2021-01" db="EMBL/GenBank/DDBJ databases">
        <authorList>
            <person name="Hahn C.R."/>
            <person name="Youssef N.H."/>
            <person name="Elshahed M."/>
        </authorList>
    </citation>
    <scope>NUCLEOTIDE SEQUENCE</scope>
    <source>
        <strain evidence="6">Zod_Metabat.24</strain>
    </source>
</reference>
<dbReference type="EMBL" id="JAFGIX010000073">
    <property type="protein sequence ID" value="MBN1574318.1"/>
    <property type="molecule type" value="Genomic_DNA"/>
</dbReference>
<reference evidence="6" key="1">
    <citation type="journal article" date="2021" name="Environ. Microbiol.">
        <title>Genomic characterization of three novel Desulfobacterota classes expand the metabolic and phylogenetic diversity of the phylum.</title>
        <authorList>
            <person name="Murphy C.L."/>
            <person name="Biggerstaff J."/>
            <person name="Eichhorn A."/>
            <person name="Ewing E."/>
            <person name="Shahan R."/>
            <person name="Soriano D."/>
            <person name="Stewart S."/>
            <person name="VanMol K."/>
            <person name="Walker R."/>
            <person name="Walters P."/>
            <person name="Elshahed M.S."/>
            <person name="Youssef N.H."/>
        </authorList>
    </citation>
    <scope>NUCLEOTIDE SEQUENCE</scope>
    <source>
        <strain evidence="6">Zod_Metabat.24</strain>
    </source>
</reference>
<dbReference type="GO" id="GO:0046872">
    <property type="term" value="F:metal ion binding"/>
    <property type="evidence" value="ECO:0007669"/>
    <property type="project" value="UniProtKB-KW"/>
</dbReference>
<dbReference type="SFLD" id="SFLDS00029">
    <property type="entry name" value="Radical_SAM"/>
    <property type="match status" value="1"/>
</dbReference>
<gene>
    <name evidence="6" type="ORF">JW984_14055</name>
</gene>
<dbReference type="GO" id="GO:0003824">
    <property type="term" value="F:catalytic activity"/>
    <property type="evidence" value="ECO:0007669"/>
    <property type="project" value="InterPro"/>
</dbReference>
<organism evidence="6 7">
    <name type="scientific">Candidatus Zymogenus saltonus</name>
    <dbReference type="NCBI Taxonomy" id="2844893"/>
    <lineage>
        <taxon>Bacteria</taxon>
        <taxon>Deltaproteobacteria</taxon>
        <taxon>Candidatus Zymogenia</taxon>
        <taxon>Candidatus Zymogeniales</taxon>
        <taxon>Candidatus Zymogenaceae</taxon>
        <taxon>Candidatus Zymogenus</taxon>
    </lineage>
</organism>
<dbReference type="InterPro" id="IPR007197">
    <property type="entry name" value="rSAM"/>
</dbReference>
<evidence type="ECO:0000256" key="3">
    <source>
        <dbReference type="ARBA" id="ARBA00023004"/>
    </source>
</evidence>
<dbReference type="InterPro" id="IPR058240">
    <property type="entry name" value="rSAM_sf"/>
</dbReference>